<keyword evidence="4" id="KW-1185">Reference proteome</keyword>
<dbReference type="EMBL" id="BMQQ01000062">
    <property type="protein sequence ID" value="GGT66878.1"/>
    <property type="molecule type" value="Genomic_DNA"/>
</dbReference>
<sequence length="100" mass="11190">MGTIRAAYRHVLHRIIQHPDTDITHEAQCLSCAWEASPSTDAAAVDVECMSHTGRSNHRSFRRVCTSFTFVVRDEPRETPGMPRDGEEHSRPREGSATTA</sequence>
<dbReference type="Proteomes" id="UP000619486">
    <property type="component" value="Unassembled WGS sequence"/>
</dbReference>
<feature type="region of interest" description="Disordered" evidence="1">
    <location>
        <begin position="74"/>
        <end position="100"/>
    </location>
</feature>
<evidence type="ECO:0000313" key="3">
    <source>
        <dbReference type="EMBL" id="GGT66878.1"/>
    </source>
</evidence>
<feature type="compositionally biased region" description="Basic and acidic residues" evidence="1">
    <location>
        <begin position="74"/>
        <end position="94"/>
    </location>
</feature>
<organism evidence="3 4">
    <name type="scientific">Streptomyces purpureus</name>
    <dbReference type="NCBI Taxonomy" id="1951"/>
    <lineage>
        <taxon>Bacteria</taxon>
        <taxon>Bacillati</taxon>
        <taxon>Actinomycetota</taxon>
        <taxon>Actinomycetes</taxon>
        <taxon>Kitasatosporales</taxon>
        <taxon>Streptomycetaceae</taxon>
        <taxon>Streptomyces</taxon>
    </lineage>
</organism>
<accession>A0A918HIF4</accession>
<evidence type="ECO:0000313" key="4">
    <source>
        <dbReference type="Proteomes" id="UP000619486"/>
    </source>
</evidence>
<evidence type="ECO:0000259" key="2">
    <source>
        <dbReference type="Pfam" id="PF25232"/>
    </source>
</evidence>
<dbReference type="Pfam" id="PF25232">
    <property type="entry name" value="DUF7848"/>
    <property type="match status" value="1"/>
</dbReference>
<feature type="domain" description="DUF7848" evidence="2">
    <location>
        <begin position="1"/>
        <end position="75"/>
    </location>
</feature>
<evidence type="ECO:0000256" key="1">
    <source>
        <dbReference type="SAM" id="MobiDB-lite"/>
    </source>
</evidence>
<reference evidence="3" key="1">
    <citation type="journal article" date="2014" name="Int. J. Syst. Evol. Microbiol.">
        <title>Complete genome sequence of Corynebacterium casei LMG S-19264T (=DSM 44701T), isolated from a smear-ripened cheese.</title>
        <authorList>
            <consortium name="US DOE Joint Genome Institute (JGI-PGF)"/>
            <person name="Walter F."/>
            <person name="Albersmeier A."/>
            <person name="Kalinowski J."/>
            <person name="Ruckert C."/>
        </authorList>
    </citation>
    <scope>NUCLEOTIDE SEQUENCE</scope>
    <source>
        <strain evidence="3">JCM 3172</strain>
    </source>
</reference>
<protein>
    <recommendedName>
        <fullName evidence="2">DUF7848 domain-containing protein</fullName>
    </recommendedName>
</protein>
<reference evidence="3" key="2">
    <citation type="submission" date="2020-09" db="EMBL/GenBank/DDBJ databases">
        <authorList>
            <person name="Sun Q."/>
            <person name="Ohkuma M."/>
        </authorList>
    </citation>
    <scope>NUCLEOTIDE SEQUENCE</scope>
    <source>
        <strain evidence="3">JCM 3172</strain>
    </source>
</reference>
<dbReference type="AlphaFoldDB" id="A0A918HIF4"/>
<dbReference type="InterPro" id="IPR057170">
    <property type="entry name" value="DUF7848"/>
</dbReference>
<proteinExistence type="predicted"/>
<name>A0A918HIF4_9ACTN</name>
<gene>
    <name evidence="3" type="ORF">GCM10014713_69370</name>
</gene>
<comment type="caution">
    <text evidence="3">The sequence shown here is derived from an EMBL/GenBank/DDBJ whole genome shotgun (WGS) entry which is preliminary data.</text>
</comment>